<evidence type="ECO:0000259" key="2">
    <source>
        <dbReference type="Pfam" id="PF00750"/>
    </source>
</evidence>
<dbReference type="AlphaFoldDB" id="A0A2C6L4B1"/>
<feature type="domain" description="Arginyl-tRNA synthetase catalytic core" evidence="2">
    <location>
        <begin position="1"/>
        <end position="106"/>
    </location>
</feature>
<keyword evidence="1" id="KW-0436">Ligase</keyword>
<evidence type="ECO:0000313" key="3">
    <source>
        <dbReference type="EMBL" id="PHJ22708.1"/>
    </source>
</evidence>
<dbReference type="SUPFAM" id="SSF52374">
    <property type="entry name" value="Nucleotidylyl transferase"/>
    <property type="match status" value="1"/>
</dbReference>
<dbReference type="GO" id="GO:0006420">
    <property type="term" value="P:arginyl-tRNA aminoacylation"/>
    <property type="evidence" value="ECO:0007669"/>
    <property type="project" value="InterPro"/>
</dbReference>
<evidence type="ECO:0000256" key="1">
    <source>
        <dbReference type="RuleBase" id="RU363038"/>
    </source>
</evidence>
<dbReference type="RefSeq" id="XP_067924385.1">
    <property type="nucleotide sequence ID" value="XM_068063641.1"/>
</dbReference>
<dbReference type="GO" id="GO:0004814">
    <property type="term" value="F:arginine-tRNA ligase activity"/>
    <property type="evidence" value="ECO:0007669"/>
    <property type="project" value="InterPro"/>
</dbReference>
<comment type="caution">
    <text evidence="3">The sequence shown here is derived from an EMBL/GenBank/DDBJ whole genome shotgun (WGS) entry which is preliminary data.</text>
</comment>
<evidence type="ECO:0000313" key="4">
    <source>
        <dbReference type="Proteomes" id="UP000221165"/>
    </source>
</evidence>
<dbReference type="Gene3D" id="3.40.50.620">
    <property type="entry name" value="HUPs"/>
    <property type="match status" value="1"/>
</dbReference>
<accession>A0A2C6L4B1</accession>
<feature type="non-terminal residue" evidence="3">
    <location>
        <position position="1"/>
    </location>
</feature>
<name>A0A2C6L4B1_9APIC</name>
<dbReference type="EMBL" id="MIGC01001535">
    <property type="protein sequence ID" value="PHJ22708.1"/>
    <property type="molecule type" value="Genomic_DNA"/>
</dbReference>
<reference evidence="3 4" key="1">
    <citation type="journal article" date="2017" name="Int. J. Parasitol.">
        <title>The genome of the protozoan parasite Cystoisospora suis and a reverse vaccinology approach to identify vaccine candidates.</title>
        <authorList>
            <person name="Palmieri N."/>
            <person name="Shrestha A."/>
            <person name="Ruttkowski B."/>
            <person name="Beck T."/>
            <person name="Vogl C."/>
            <person name="Tomley F."/>
            <person name="Blake D.P."/>
            <person name="Joachim A."/>
        </authorList>
    </citation>
    <scope>NUCLEOTIDE SEQUENCE [LARGE SCALE GENOMIC DNA]</scope>
    <source>
        <strain evidence="3 4">Wien I</strain>
    </source>
</reference>
<keyword evidence="1" id="KW-0648">Protein biosynthesis</keyword>
<gene>
    <name evidence="3" type="ORF">CSUI_003443</name>
</gene>
<keyword evidence="4" id="KW-1185">Reference proteome</keyword>
<dbReference type="VEuPathDB" id="ToxoDB:CSUI_003443"/>
<proteinExistence type="inferred from homology"/>
<dbReference type="InterPro" id="IPR035684">
    <property type="entry name" value="ArgRS_core"/>
</dbReference>
<dbReference type="OrthoDB" id="68056at2759"/>
<sequence>GDPAALEAWRLICDVSRKEFGKVYERLDVTLEERGESFYNEALPGIAEVLTQKGLIKESEGAKCLFTPVGDVPLMVVKSDGGYGYDSTDLAAVKDRSVKRSIEKALAGDLHRL</sequence>
<dbReference type="InterPro" id="IPR001278">
    <property type="entry name" value="Arg-tRNA-ligase"/>
</dbReference>
<comment type="similarity">
    <text evidence="1">Belongs to the class-I aminoacyl-tRNA synthetase family.</text>
</comment>
<protein>
    <submittedName>
        <fullName evidence="3">Arginyl-trna synthetase family protein</fullName>
    </submittedName>
</protein>
<keyword evidence="1 3" id="KW-0030">Aminoacyl-tRNA synthetase</keyword>
<organism evidence="3 4">
    <name type="scientific">Cystoisospora suis</name>
    <dbReference type="NCBI Taxonomy" id="483139"/>
    <lineage>
        <taxon>Eukaryota</taxon>
        <taxon>Sar</taxon>
        <taxon>Alveolata</taxon>
        <taxon>Apicomplexa</taxon>
        <taxon>Conoidasida</taxon>
        <taxon>Coccidia</taxon>
        <taxon>Eucoccidiorida</taxon>
        <taxon>Eimeriorina</taxon>
        <taxon>Sarcocystidae</taxon>
        <taxon>Cystoisospora</taxon>
    </lineage>
</organism>
<keyword evidence="1" id="KW-0547">Nucleotide-binding</keyword>
<dbReference type="GO" id="GO:0005524">
    <property type="term" value="F:ATP binding"/>
    <property type="evidence" value="ECO:0007669"/>
    <property type="project" value="UniProtKB-KW"/>
</dbReference>
<dbReference type="InterPro" id="IPR014729">
    <property type="entry name" value="Rossmann-like_a/b/a_fold"/>
</dbReference>
<dbReference type="PANTHER" id="PTHR11956:SF5">
    <property type="entry name" value="ARGININE--TRNA LIGASE, CYTOPLASMIC"/>
    <property type="match status" value="1"/>
</dbReference>
<keyword evidence="1" id="KW-0067">ATP-binding</keyword>
<dbReference type="PANTHER" id="PTHR11956">
    <property type="entry name" value="ARGINYL-TRNA SYNTHETASE"/>
    <property type="match status" value="1"/>
</dbReference>
<dbReference type="GeneID" id="94426852"/>
<dbReference type="Proteomes" id="UP000221165">
    <property type="component" value="Unassembled WGS sequence"/>
</dbReference>
<dbReference type="Pfam" id="PF00750">
    <property type="entry name" value="tRNA-synt_1d"/>
    <property type="match status" value="1"/>
</dbReference>